<sequence>MTEPVTGAALKPALLKEEPVTSKEPTSSALRGRRLLFENLETTWSSSERPSTSGLELQLSAGALAAQEAVAAAVAATQAESPAATSRVAWRCLEESHHLRLEMLCVRGKGEELQRRLADEEAKAAALSATARLATAERRRLAAESAALTSKLSRYEAAPEAPELCLRGVERLAELVALIHPARLKREWQAADESSTFHSALLSPMPFASSTFSALSPMAPSVLHDLGAPSASGQEPFPSHGSAMFSTPELGSRTPDIGSPAVGPVPKYLDDVLNWTASTVAGSREHFFLAERRQRRAGAASLAHTLQVLHLSRLSETFKEWRTVSAEARSAAGHRTGLEQEAEVSRLRQLSCYLRAWRSSCREQQAKAQRLGRALSRSAAALDRQAQLFVLLRLSSCALQDLLPLRQRSIKAELHSYCCRRHLAASLHRRSSERCKRTAFSALARAASAKEWWRLGVEYAVESQQRSRSCSQLGRLLLAADFGLWRALVLRRRRAASLAQMSWSQLAGFGILEVSGPETSGRSHNVSLAHVFAEWWAAVERAVHQIRRVDLGAQRSSYCGLCVGFVFASWRTWLRRVHESSLRQGQRCSGRVVRNAWVAWQQAISRELRLKGVRAAAQAPLPALRSLSLALERQSTELGRTVLRLWQRLALDRHKTMRWICLLAKAQRKLASVLRAWKQLRAMAAAATATKNCANFYAAAVDRSGSKLSAHLVFFAWAQVRSKRCYLERKQSAASIAHAAQLAGRIFGAWGLLAAKGMGSLRKTAAASLTLDLCASRCRVLQLSQAWACWRLEHLRLVCAGKLAKANSKLTSAGCAACCQEAMAAWTACLKSQRLKRVGLKRAEALLFRVRPCLVAASPSVEELLGTCVHSWHSCTSTRAFVREKQALVCVAMEQQAVEVLLRRAWGAWQEQAVVRLTKRAAVLRLASAFAALSTGRAHSALRCWAVGASKSGAKCAKSRLQESCVTLMARLELSGLFRAWAAHAGHRGARVQQQQLLVTWSVKFEALHLRRLLEAVMSALCSEVVARKLDEQVASRSSSEVAREEMLARASARDTRVQQARASMVQRLRHADEERLVALAFQRLHQEAVESKLLRDVQRARARLAEQAVQQRSSAFRLLSASALELEAASVQCLLTTTWRALHVEVVDARARKAAMAHSAKSEARVQQLLAVSVRRFQAVYQERLLSGALQVLRDRALEARYQRKALSVRQASQKHAARQQLLILIQFGQDRLLAQALQA</sequence>
<feature type="region of interest" description="Disordered" evidence="1">
    <location>
        <begin position="1"/>
        <end position="28"/>
    </location>
</feature>
<comment type="caution">
    <text evidence="2">The sequence shown here is derived from an EMBL/GenBank/DDBJ whole genome shotgun (WGS) entry which is preliminary data.</text>
</comment>
<dbReference type="AlphaFoldDB" id="A0A813HVC6"/>
<name>A0A813HVC6_POLGL</name>
<organism evidence="2 3">
    <name type="scientific">Polarella glacialis</name>
    <name type="common">Dinoflagellate</name>
    <dbReference type="NCBI Taxonomy" id="89957"/>
    <lineage>
        <taxon>Eukaryota</taxon>
        <taxon>Sar</taxon>
        <taxon>Alveolata</taxon>
        <taxon>Dinophyceae</taxon>
        <taxon>Suessiales</taxon>
        <taxon>Suessiaceae</taxon>
        <taxon>Polarella</taxon>
    </lineage>
</organism>
<keyword evidence="3" id="KW-1185">Reference proteome</keyword>
<evidence type="ECO:0008006" key="4">
    <source>
        <dbReference type="Google" id="ProtNLM"/>
    </source>
</evidence>
<protein>
    <recommendedName>
        <fullName evidence="4">Sfi1 spindle body domain-containing protein</fullName>
    </recommendedName>
</protein>
<evidence type="ECO:0000313" key="2">
    <source>
        <dbReference type="EMBL" id="CAE8641668.1"/>
    </source>
</evidence>
<evidence type="ECO:0000256" key="1">
    <source>
        <dbReference type="SAM" id="MobiDB-lite"/>
    </source>
</evidence>
<reference evidence="2" key="1">
    <citation type="submission" date="2021-02" db="EMBL/GenBank/DDBJ databases">
        <authorList>
            <person name="Dougan E. K."/>
            <person name="Rhodes N."/>
            <person name="Thang M."/>
            <person name="Chan C."/>
        </authorList>
    </citation>
    <scope>NUCLEOTIDE SEQUENCE</scope>
</reference>
<accession>A0A813HVC6</accession>
<dbReference type="EMBL" id="CAJNNV010032965">
    <property type="protein sequence ID" value="CAE8641668.1"/>
    <property type="molecule type" value="Genomic_DNA"/>
</dbReference>
<dbReference type="Proteomes" id="UP000654075">
    <property type="component" value="Unassembled WGS sequence"/>
</dbReference>
<gene>
    <name evidence="2" type="ORF">PGLA1383_LOCUS56284</name>
</gene>
<feature type="non-terminal residue" evidence="2">
    <location>
        <position position="1241"/>
    </location>
</feature>
<evidence type="ECO:0000313" key="3">
    <source>
        <dbReference type="Proteomes" id="UP000654075"/>
    </source>
</evidence>
<proteinExistence type="predicted"/>